<keyword evidence="3" id="KW-0815">Transposition</keyword>
<evidence type="ECO:0000256" key="5">
    <source>
        <dbReference type="ARBA" id="ARBA00023172"/>
    </source>
</evidence>
<organism evidence="6 7">
    <name type="scientific">Actinotignum sanguinis</name>
    <dbReference type="NCBI Taxonomy" id="1445614"/>
    <lineage>
        <taxon>Bacteria</taxon>
        <taxon>Bacillati</taxon>
        <taxon>Actinomycetota</taxon>
        <taxon>Actinomycetes</taxon>
        <taxon>Actinomycetales</taxon>
        <taxon>Actinomycetaceae</taxon>
        <taxon>Actinotignum</taxon>
    </lineage>
</organism>
<reference evidence="6 7" key="1">
    <citation type="submission" date="2023-02" db="EMBL/GenBank/DDBJ databases">
        <title>Defining the Infant Male Urobiome and Moving Towards Mechanisms in Urobiome Research.</title>
        <authorList>
            <person name="Reasoner S."/>
            <person name="Flores V."/>
            <person name="Van Horn G."/>
            <person name="Morales G."/>
            <person name="Peard L."/>
            <person name="Abelson B."/>
            <person name="Manuel C."/>
            <person name="Lee J."/>
            <person name="Baker B."/>
            <person name="Williams T."/>
            <person name="Schmitz J."/>
            <person name="Clayton D."/>
            <person name="Hadjifrangiskou M."/>
        </authorList>
    </citation>
    <scope>NUCLEOTIDE SEQUENCE [LARGE SCALE GENOMIC DNA]</scope>
    <source>
        <strain evidence="6 7">AS1053</strain>
    </source>
</reference>
<dbReference type="InterPro" id="IPR001207">
    <property type="entry name" value="Transposase_mutator"/>
</dbReference>
<protein>
    <submittedName>
        <fullName evidence="6">IS1249 family transposase</fullName>
    </submittedName>
</protein>
<sequence length="373" mass="42594">MPNPKCKTCTHPTQKWGTTPTGKPRYYCPHCKTTQTRHNTTTARDLTAFWDYLLGEYTYRHHPGQGRSLRRRFAPLWKLWPVHTTVKEHHHVIFVDGIYLAHRLAVLIACTKTHVLGWYVARNETTAAWTALFSRIAAPDVVVCDGGSGIASAVKHAWPTTRVQRCTYHAFCTVKRHTTTRARTQAGVELYGLAKDLLSISTRKEALEWIERLRVWNQTWKTLLAEKTRLSDGRIVDTHARLLKARNSLNTLVGNQTLFTYLEPALVVEDDPIPATSNLIEGKINSALRAMLRRHRGMSLLHQVKAVLWWCQRHTENPGSAGQVLRETVSDEQIAALFARARERHQAQAEAEMWGTGIEWTDLHNGTKWNPTY</sequence>
<name>A0ABT5V8H5_9ACTO</name>
<keyword evidence="4" id="KW-0238">DNA-binding</keyword>
<keyword evidence="5" id="KW-0233">DNA recombination</keyword>
<dbReference type="InterPro" id="IPR048004">
    <property type="entry name" value="IS1249_transpos"/>
</dbReference>
<dbReference type="NCBIfam" id="NF033544">
    <property type="entry name" value="transpos_IS1249"/>
    <property type="match status" value="1"/>
</dbReference>
<comment type="similarity">
    <text evidence="2">Belongs to the transposase mutator family.</text>
</comment>
<comment type="function">
    <text evidence="1">Required for the transposition of the insertion element.</text>
</comment>
<evidence type="ECO:0000313" key="7">
    <source>
        <dbReference type="Proteomes" id="UP001219297"/>
    </source>
</evidence>
<evidence type="ECO:0000313" key="6">
    <source>
        <dbReference type="EMBL" id="MDE1657250.1"/>
    </source>
</evidence>
<accession>A0ABT5V8H5</accession>
<comment type="caution">
    <text evidence="6">The sequence shown here is derived from an EMBL/GenBank/DDBJ whole genome shotgun (WGS) entry which is preliminary data.</text>
</comment>
<dbReference type="Pfam" id="PF00872">
    <property type="entry name" value="Transposase_mut"/>
    <property type="match status" value="1"/>
</dbReference>
<evidence type="ECO:0000256" key="4">
    <source>
        <dbReference type="ARBA" id="ARBA00023125"/>
    </source>
</evidence>
<dbReference type="RefSeq" id="WP_274734633.1">
    <property type="nucleotide sequence ID" value="NZ_DBFZBM010000080.1"/>
</dbReference>
<evidence type="ECO:0000256" key="2">
    <source>
        <dbReference type="ARBA" id="ARBA00010961"/>
    </source>
</evidence>
<keyword evidence="7" id="KW-1185">Reference proteome</keyword>
<dbReference type="GeneID" id="83608328"/>
<dbReference type="PROSITE" id="PS01007">
    <property type="entry name" value="TRANSPOSASE_MUTATOR"/>
    <property type="match status" value="1"/>
</dbReference>
<evidence type="ECO:0000256" key="3">
    <source>
        <dbReference type="ARBA" id="ARBA00022578"/>
    </source>
</evidence>
<evidence type="ECO:0000256" key="1">
    <source>
        <dbReference type="ARBA" id="ARBA00002190"/>
    </source>
</evidence>
<proteinExistence type="inferred from homology"/>
<dbReference type="EMBL" id="JARBHI010000038">
    <property type="protein sequence ID" value="MDE1657250.1"/>
    <property type="molecule type" value="Genomic_DNA"/>
</dbReference>
<dbReference type="Proteomes" id="UP001219297">
    <property type="component" value="Unassembled WGS sequence"/>
</dbReference>
<gene>
    <name evidence="6" type="ORF">PWJ81_09280</name>
</gene>